<name>A0A1I0I0F6_9FIRM</name>
<dbReference type="RefSeq" id="WP_092357015.1">
    <property type="nucleotide sequence ID" value="NZ_CAJTPY010000062.1"/>
</dbReference>
<protein>
    <submittedName>
        <fullName evidence="2">Uncharacterized protein</fullName>
    </submittedName>
</protein>
<dbReference type="Proteomes" id="UP000198558">
    <property type="component" value="Unassembled WGS sequence"/>
</dbReference>
<feature type="signal peptide" evidence="1">
    <location>
        <begin position="1"/>
        <end position="24"/>
    </location>
</feature>
<dbReference type="EMBL" id="FOIN01000067">
    <property type="protein sequence ID" value="SET89095.1"/>
    <property type="molecule type" value="Genomic_DNA"/>
</dbReference>
<evidence type="ECO:0000256" key="1">
    <source>
        <dbReference type="SAM" id="SignalP"/>
    </source>
</evidence>
<organism evidence="2 3">
    <name type="scientific">Thomasclavelia cocleata</name>
    <dbReference type="NCBI Taxonomy" id="69824"/>
    <lineage>
        <taxon>Bacteria</taxon>
        <taxon>Bacillati</taxon>
        <taxon>Bacillota</taxon>
        <taxon>Erysipelotrichia</taxon>
        <taxon>Erysipelotrichales</taxon>
        <taxon>Coprobacillaceae</taxon>
        <taxon>Thomasclavelia</taxon>
    </lineage>
</organism>
<keyword evidence="1" id="KW-0732">Signal</keyword>
<proteinExistence type="predicted"/>
<evidence type="ECO:0000313" key="3">
    <source>
        <dbReference type="Proteomes" id="UP000198558"/>
    </source>
</evidence>
<evidence type="ECO:0000313" key="2">
    <source>
        <dbReference type="EMBL" id="SET89095.1"/>
    </source>
</evidence>
<gene>
    <name evidence="2" type="ORF">SAMN04489758_1675</name>
</gene>
<sequence>MKKFLLICLTLLISISFYSSSVSALDTSLVEKCPNIIRNINDLFQTTNSNVHILDRYGDDITRKFIEDNRILFDNNDMDNLLKYFSKECLTMYIGEYDSELEFKASTSQPISRASTVVSKDFGQFYTLLTTASGSITHGELGYYIRCKGSYNYETGRWTNVQDPILVDYGGTYFAESGWEISSNRSISGSSVTYKNVYVYFWGSRQVGMIGARIHFDSFTPNKNLVIKA</sequence>
<reference evidence="3" key="1">
    <citation type="submission" date="2016-10" db="EMBL/GenBank/DDBJ databases">
        <authorList>
            <person name="Varghese N."/>
            <person name="Submissions S."/>
        </authorList>
    </citation>
    <scope>NUCLEOTIDE SEQUENCE [LARGE SCALE GENOMIC DNA]</scope>
    <source>
        <strain evidence="3">DSM 1551</strain>
    </source>
</reference>
<dbReference type="AlphaFoldDB" id="A0A1I0I0F6"/>
<accession>A0A1I0I0F6</accession>
<feature type="chain" id="PRO_5011738314" evidence="1">
    <location>
        <begin position="25"/>
        <end position="229"/>
    </location>
</feature>
<dbReference type="GeneID" id="78289646"/>
<keyword evidence="3" id="KW-1185">Reference proteome</keyword>